<evidence type="ECO:0000313" key="2">
    <source>
        <dbReference type="EMBL" id="RNL51136.1"/>
    </source>
</evidence>
<proteinExistence type="predicted"/>
<dbReference type="EMBL" id="RBEE01000042">
    <property type="protein sequence ID" value="RNL51136.1"/>
    <property type="molecule type" value="Genomic_DNA"/>
</dbReference>
<dbReference type="Pfam" id="PF13439">
    <property type="entry name" value="Glyco_transf_4"/>
    <property type="match status" value="1"/>
</dbReference>
<dbReference type="GO" id="GO:0016757">
    <property type="term" value="F:glycosyltransferase activity"/>
    <property type="evidence" value="ECO:0007669"/>
    <property type="project" value="UniProtKB-ARBA"/>
</dbReference>
<dbReference type="SUPFAM" id="SSF53756">
    <property type="entry name" value="UDP-Glycosyltransferase/glycogen phosphorylase"/>
    <property type="match status" value="1"/>
</dbReference>
<keyword evidence="3" id="KW-1185">Reference proteome</keyword>
<sequence length="429" mass="50194">MKRVLIISPYFPPVNAADMHRVRMSLPYYKSFGWEAELVTVNPKHSEISIDEMLLKNIPNEIIIHQVEAFNYKWTRKFGLGSIALRSLWFYKKRVNQILKNEHFDLIFFSTTQFPLLILGNYWKNKFKIPYVIDMQDPWHSTYYNDKPVNERPPKYWFSYQLNKYLEPIAMNAVDGLISVSQGYLDTLENRYKRLIKVPQQVIPFGILKKDFEWVRQNEKHFKQHYIKKNEQIDFVYVGRGGYDMRKAVVLLFNAFKEGLKTNNEQFRNIRFHFIGTSYAPEGKGVPTILPIANEMGITAYVNEQTDRISLYQSIYTLMNADALIILGSEDQQYTGSKVFPYIMAERPLLAILHPESSATQILLNCNAADIISIMAPENQSTELIYNYLYKASLRKILSKKTNWPAFDSYSAENLCKQQCELFNKVLIS</sequence>
<feature type="domain" description="Glycosyltransferase subfamily 4-like N-terminal" evidence="1">
    <location>
        <begin position="85"/>
        <end position="206"/>
    </location>
</feature>
<evidence type="ECO:0000259" key="1">
    <source>
        <dbReference type="Pfam" id="PF13439"/>
    </source>
</evidence>
<reference evidence="2 3" key="1">
    <citation type="submission" date="2018-10" db="EMBL/GenBank/DDBJ databases">
        <title>Genome sequencing of Pedobacter jejuensis TNB23.</title>
        <authorList>
            <person name="Cho Y.-J."/>
            <person name="Cho A."/>
            <person name="Kim O.-S."/>
        </authorList>
    </citation>
    <scope>NUCLEOTIDE SEQUENCE [LARGE SCALE GENOMIC DNA]</scope>
    <source>
        <strain evidence="2 3">TNB23</strain>
    </source>
</reference>
<comment type="caution">
    <text evidence="2">The sequence shown here is derived from an EMBL/GenBank/DDBJ whole genome shotgun (WGS) entry which is preliminary data.</text>
</comment>
<dbReference type="Gene3D" id="3.40.50.2000">
    <property type="entry name" value="Glycogen Phosphorylase B"/>
    <property type="match status" value="1"/>
</dbReference>
<gene>
    <name evidence="2" type="ORF">D7004_15555</name>
</gene>
<dbReference type="InterPro" id="IPR028098">
    <property type="entry name" value="Glyco_trans_4-like_N"/>
</dbReference>
<dbReference type="RefSeq" id="WP_123206758.1">
    <property type="nucleotide sequence ID" value="NZ_RBEE01000042.1"/>
</dbReference>
<evidence type="ECO:0000313" key="3">
    <source>
        <dbReference type="Proteomes" id="UP000274046"/>
    </source>
</evidence>
<accession>A0A3N0BQ91</accession>
<dbReference type="AlphaFoldDB" id="A0A3N0BQ91"/>
<protein>
    <recommendedName>
        <fullName evidence="1">Glycosyltransferase subfamily 4-like N-terminal domain-containing protein</fullName>
    </recommendedName>
</protein>
<organism evidence="2 3">
    <name type="scientific">Pedobacter jejuensis</name>
    <dbReference type="NCBI Taxonomy" id="1268550"/>
    <lineage>
        <taxon>Bacteria</taxon>
        <taxon>Pseudomonadati</taxon>
        <taxon>Bacteroidota</taxon>
        <taxon>Sphingobacteriia</taxon>
        <taxon>Sphingobacteriales</taxon>
        <taxon>Sphingobacteriaceae</taxon>
        <taxon>Pedobacter</taxon>
    </lineage>
</organism>
<dbReference type="Proteomes" id="UP000274046">
    <property type="component" value="Unassembled WGS sequence"/>
</dbReference>
<dbReference type="OrthoDB" id="846071at2"/>
<name>A0A3N0BQ91_9SPHI</name>